<reference evidence="2 3" key="1">
    <citation type="journal article" date="2024" name="Ann. Entomol. Soc. Am.">
        <title>Genomic analyses of the southern and eastern yellowjacket wasps (Hymenoptera: Vespidae) reveal evolutionary signatures of social life.</title>
        <authorList>
            <person name="Catto M.A."/>
            <person name="Caine P.B."/>
            <person name="Orr S.E."/>
            <person name="Hunt B.G."/>
            <person name="Goodisman M.A.D."/>
        </authorList>
    </citation>
    <scope>NUCLEOTIDE SEQUENCE [LARGE SCALE GENOMIC DNA]</scope>
    <source>
        <strain evidence="2">233</strain>
        <tissue evidence="2">Head and thorax</tissue>
    </source>
</reference>
<feature type="compositionally biased region" description="Acidic residues" evidence="1">
    <location>
        <begin position="74"/>
        <end position="89"/>
    </location>
</feature>
<evidence type="ECO:0000256" key="1">
    <source>
        <dbReference type="SAM" id="MobiDB-lite"/>
    </source>
</evidence>
<organism evidence="2 3">
    <name type="scientific">Vespula squamosa</name>
    <name type="common">Southern yellow jacket</name>
    <name type="synonym">Wasp</name>
    <dbReference type="NCBI Taxonomy" id="30214"/>
    <lineage>
        <taxon>Eukaryota</taxon>
        <taxon>Metazoa</taxon>
        <taxon>Ecdysozoa</taxon>
        <taxon>Arthropoda</taxon>
        <taxon>Hexapoda</taxon>
        <taxon>Insecta</taxon>
        <taxon>Pterygota</taxon>
        <taxon>Neoptera</taxon>
        <taxon>Endopterygota</taxon>
        <taxon>Hymenoptera</taxon>
        <taxon>Apocrita</taxon>
        <taxon>Aculeata</taxon>
        <taxon>Vespoidea</taxon>
        <taxon>Vespidae</taxon>
        <taxon>Vespinae</taxon>
        <taxon>Vespula</taxon>
    </lineage>
</organism>
<comment type="caution">
    <text evidence="2">The sequence shown here is derived from an EMBL/GenBank/DDBJ whole genome shotgun (WGS) entry which is preliminary data.</text>
</comment>
<accession>A0ABD2C5S4</accession>
<dbReference type="Proteomes" id="UP001607302">
    <property type="component" value="Unassembled WGS sequence"/>
</dbReference>
<evidence type="ECO:0000313" key="2">
    <source>
        <dbReference type="EMBL" id="KAL2740394.1"/>
    </source>
</evidence>
<proteinExistence type="predicted"/>
<feature type="non-terminal residue" evidence="2">
    <location>
        <position position="1"/>
    </location>
</feature>
<sequence>GANVKVFLIILSRRDNRYSFSTLKNYLTTRTIAIIQTLVKVSPAAASTTPFWHATCPSTESKTKKTKSLGGKEEEGEEEGEEEEEEEEEKERAIEKVNLKAVLGGRWLVGAGCDEVCINKQKLSCCCLG</sequence>
<feature type="region of interest" description="Disordered" evidence="1">
    <location>
        <begin position="52"/>
        <end position="91"/>
    </location>
</feature>
<gene>
    <name evidence="2" type="ORF">V1478_000535</name>
</gene>
<evidence type="ECO:0000313" key="3">
    <source>
        <dbReference type="Proteomes" id="UP001607302"/>
    </source>
</evidence>
<protein>
    <submittedName>
        <fullName evidence="2">Uncharacterized protein</fullName>
    </submittedName>
</protein>
<keyword evidence="3" id="KW-1185">Reference proteome</keyword>
<dbReference type="AlphaFoldDB" id="A0ABD2C5S4"/>
<name>A0ABD2C5S4_VESSQ</name>
<dbReference type="EMBL" id="JAUDFV010000020">
    <property type="protein sequence ID" value="KAL2740394.1"/>
    <property type="molecule type" value="Genomic_DNA"/>
</dbReference>